<dbReference type="AlphaFoldDB" id="A0A7J7XUK1"/>
<dbReference type="Proteomes" id="UP000558488">
    <property type="component" value="Unassembled WGS sequence"/>
</dbReference>
<gene>
    <name evidence="1" type="ORF">mPipKuh1_010419</name>
</gene>
<proteinExistence type="predicted"/>
<sequence>MGDLSCESKAEKLASLKLHVSTGWAVSLSAFSPVHAEIEFRYCVHYSSLHTVTLHHVLEKERAANRRNGMKYSSILTETSLGRIDKGFGRNSLGRSRLVKQIHVCVTVGRQCPRRGFTAAEPPP</sequence>
<reference evidence="1 2" key="1">
    <citation type="journal article" date="2020" name="Nature">
        <title>Six reference-quality genomes reveal evolution of bat adaptations.</title>
        <authorList>
            <person name="Jebb D."/>
            <person name="Huang Z."/>
            <person name="Pippel M."/>
            <person name="Hughes G.M."/>
            <person name="Lavrichenko K."/>
            <person name="Devanna P."/>
            <person name="Winkler S."/>
            <person name="Jermiin L.S."/>
            <person name="Skirmuntt E.C."/>
            <person name="Katzourakis A."/>
            <person name="Burkitt-Gray L."/>
            <person name="Ray D.A."/>
            <person name="Sullivan K.A.M."/>
            <person name="Roscito J.G."/>
            <person name="Kirilenko B.M."/>
            <person name="Davalos L.M."/>
            <person name="Corthals A.P."/>
            <person name="Power M.L."/>
            <person name="Jones G."/>
            <person name="Ransome R.D."/>
            <person name="Dechmann D.K.N."/>
            <person name="Locatelli A.G."/>
            <person name="Puechmaille S.J."/>
            <person name="Fedrigo O."/>
            <person name="Jarvis E.D."/>
            <person name="Hiller M."/>
            <person name="Vernes S.C."/>
            <person name="Myers E.W."/>
            <person name="Teeling E.C."/>
        </authorList>
    </citation>
    <scope>NUCLEOTIDE SEQUENCE [LARGE SCALE GENOMIC DNA]</scope>
    <source>
        <strain evidence="1">MPipKuh1</strain>
        <tissue evidence="1">Flight muscle</tissue>
    </source>
</reference>
<dbReference type="EMBL" id="JACAGB010000007">
    <property type="protein sequence ID" value="KAF6353453.1"/>
    <property type="molecule type" value="Genomic_DNA"/>
</dbReference>
<name>A0A7J7XUK1_PIPKU</name>
<comment type="caution">
    <text evidence="1">The sequence shown here is derived from an EMBL/GenBank/DDBJ whole genome shotgun (WGS) entry which is preliminary data.</text>
</comment>
<protein>
    <submittedName>
        <fullName evidence="1">Uncharacterized protein</fullName>
    </submittedName>
</protein>
<evidence type="ECO:0000313" key="1">
    <source>
        <dbReference type="EMBL" id="KAF6353453.1"/>
    </source>
</evidence>
<evidence type="ECO:0000313" key="2">
    <source>
        <dbReference type="Proteomes" id="UP000558488"/>
    </source>
</evidence>
<organism evidence="1 2">
    <name type="scientific">Pipistrellus kuhlii</name>
    <name type="common">Kuhl's pipistrelle</name>
    <dbReference type="NCBI Taxonomy" id="59472"/>
    <lineage>
        <taxon>Eukaryota</taxon>
        <taxon>Metazoa</taxon>
        <taxon>Chordata</taxon>
        <taxon>Craniata</taxon>
        <taxon>Vertebrata</taxon>
        <taxon>Euteleostomi</taxon>
        <taxon>Mammalia</taxon>
        <taxon>Eutheria</taxon>
        <taxon>Laurasiatheria</taxon>
        <taxon>Chiroptera</taxon>
        <taxon>Yangochiroptera</taxon>
        <taxon>Vespertilionidae</taxon>
        <taxon>Pipistrellus</taxon>
    </lineage>
</organism>
<keyword evidence="2" id="KW-1185">Reference proteome</keyword>
<accession>A0A7J7XUK1</accession>